<dbReference type="InterPro" id="IPR050109">
    <property type="entry name" value="HTH-type_TetR-like_transc_reg"/>
</dbReference>
<dbReference type="Gene3D" id="1.10.357.10">
    <property type="entry name" value="Tetracycline Repressor, domain 2"/>
    <property type="match status" value="1"/>
</dbReference>
<evidence type="ECO:0000256" key="1">
    <source>
        <dbReference type="ARBA" id="ARBA00023015"/>
    </source>
</evidence>
<dbReference type="GO" id="GO:0003700">
    <property type="term" value="F:DNA-binding transcription factor activity"/>
    <property type="evidence" value="ECO:0007669"/>
    <property type="project" value="TreeGrafter"/>
</dbReference>
<dbReference type="InterPro" id="IPR001647">
    <property type="entry name" value="HTH_TetR"/>
</dbReference>
<reference evidence="6" key="1">
    <citation type="submission" date="2018-06" db="EMBL/GenBank/DDBJ databases">
        <title>Draft genome sequence of Methanothermobacter thermautotrophicus Strain WHS, a thermophilic, hydrogenotrophic methanogen isolated from Washburn Hot Springs in Yellowstone National Park, USA.</title>
        <authorList>
            <person name="Mckay L.J."/>
            <person name="Klingelsmith K."/>
            <person name="Inskeep W.P."/>
            <person name="Fields M.W."/>
        </authorList>
    </citation>
    <scope>NUCLEOTIDE SEQUENCE</scope>
    <source>
        <strain evidence="6">WHS</strain>
    </source>
</reference>
<gene>
    <name evidence="6" type="ORF">DNK57_07845</name>
</gene>
<dbReference type="InterPro" id="IPR036271">
    <property type="entry name" value="Tet_transcr_reg_TetR-rel_C_sf"/>
</dbReference>
<dbReference type="Pfam" id="PF00440">
    <property type="entry name" value="TetR_N"/>
    <property type="match status" value="1"/>
</dbReference>
<evidence type="ECO:0000256" key="4">
    <source>
        <dbReference type="PROSITE-ProRule" id="PRU00335"/>
    </source>
</evidence>
<name>A0A842YNX4_METTF</name>
<sequence>MLVSAYMRGIMVSTENRITDAARELFIKKGYRGTTTREIASRAGVSEVTVFRKFGSKKNLLKRIMDESIERISPALQVLEGDGEPRDVLEEVSQQLVRVMVREKIDLLFVMMVERELEEHGFEEWEIPDSAGRLIYDSIEGYLRKKIREGSIRAVDPGTVAEMMISYISHASLSSHFRGHETPAAGRFIDILWEGIGGGGMIKG</sequence>
<evidence type="ECO:0000313" key="7">
    <source>
        <dbReference type="Proteomes" id="UP000646659"/>
    </source>
</evidence>
<comment type="caution">
    <text evidence="6">The sequence shown here is derived from an EMBL/GenBank/DDBJ whole genome shotgun (WGS) entry which is preliminary data.</text>
</comment>
<keyword evidence="2 4" id="KW-0238">DNA-binding</keyword>
<feature type="DNA-binding region" description="H-T-H motif" evidence="4">
    <location>
        <begin position="35"/>
        <end position="54"/>
    </location>
</feature>
<dbReference type="PANTHER" id="PTHR30055">
    <property type="entry name" value="HTH-TYPE TRANSCRIPTIONAL REGULATOR RUTR"/>
    <property type="match status" value="1"/>
</dbReference>
<dbReference type="SUPFAM" id="SSF46689">
    <property type="entry name" value="Homeodomain-like"/>
    <property type="match status" value="1"/>
</dbReference>
<accession>A0A842YNX4</accession>
<dbReference type="PRINTS" id="PR00455">
    <property type="entry name" value="HTHTETR"/>
</dbReference>
<evidence type="ECO:0000313" key="6">
    <source>
        <dbReference type="EMBL" id="MBE2900698.1"/>
    </source>
</evidence>
<dbReference type="GO" id="GO:0000976">
    <property type="term" value="F:transcription cis-regulatory region binding"/>
    <property type="evidence" value="ECO:0007669"/>
    <property type="project" value="TreeGrafter"/>
</dbReference>
<dbReference type="PANTHER" id="PTHR30055:SF238">
    <property type="entry name" value="MYCOFACTOCIN BIOSYNTHESIS TRANSCRIPTIONAL REGULATOR MFTR-RELATED"/>
    <property type="match status" value="1"/>
</dbReference>
<proteinExistence type="predicted"/>
<evidence type="ECO:0000256" key="2">
    <source>
        <dbReference type="ARBA" id="ARBA00023125"/>
    </source>
</evidence>
<dbReference type="OrthoDB" id="136066at2157"/>
<dbReference type="Gene3D" id="1.10.10.60">
    <property type="entry name" value="Homeodomain-like"/>
    <property type="match status" value="1"/>
</dbReference>
<organism evidence="6 7">
    <name type="scientific">Methanothermobacter thermautotrophicus</name>
    <name type="common">Methanobacterium thermoformicicum</name>
    <dbReference type="NCBI Taxonomy" id="145262"/>
    <lineage>
        <taxon>Archaea</taxon>
        <taxon>Methanobacteriati</taxon>
        <taxon>Methanobacteriota</taxon>
        <taxon>Methanomada group</taxon>
        <taxon>Methanobacteria</taxon>
        <taxon>Methanobacteriales</taxon>
        <taxon>Methanobacteriaceae</taxon>
        <taxon>Methanothermobacter</taxon>
    </lineage>
</organism>
<dbReference type="PROSITE" id="PS50977">
    <property type="entry name" value="HTH_TETR_2"/>
    <property type="match status" value="1"/>
</dbReference>
<dbReference type="AlphaFoldDB" id="A0A842YNX4"/>
<protein>
    <submittedName>
        <fullName evidence="6">TetR/AcrR family transcriptional regulator</fullName>
    </submittedName>
</protein>
<keyword evidence="1" id="KW-0805">Transcription regulation</keyword>
<feature type="domain" description="HTH tetR-type" evidence="5">
    <location>
        <begin position="12"/>
        <end position="72"/>
    </location>
</feature>
<dbReference type="SUPFAM" id="SSF48498">
    <property type="entry name" value="Tetracyclin repressor-like, C-terminal domain"/>
    <property type="match status" value="1"/>
</dbReference>
<dbReference type="Proteomes" id="UP000646659">
    <property type="component" value="Unassembled WGS sequence"/>
</dbReference>
<dbReference type="EMBL" id="QKOF01000007">
    <property type="protein sequence ID" value="MBE2900698.1"/>
    <property type="molecule type" value="Genomic_DNA"/>
</dbReference>
<dbReference type="InterPro" id="IPR009057">
    <property type="entry name" value="Homeodomain-like_sf"/>
</dbReference>
<evidence type="ECO:0000259" key="5">
    <source>
        <dbReference type="PROSITE" id="PS50977"/>
    </source>
</evidence>
<evidence type="ECO:0000256" key="3">
    <source>
        <dbReference type="ARBA" id="ARBA00023163"/>
    </source>
</evidence>
<keyword evidence="3" id="KW-0804">Transcription</keyword>